<dbReference type="NCBIfam" id="NF033564">
    <property type="entry name" value="transpos_ISAs1"/>
    <property type="match status" value="1"/>
</dbReference>
<accession>A0A4P8XXF4</accession>
<proteinExistence type="predicted"/>
<sequence length="114" mass="12855">MIILHIKQALEIIFGERGQPSVAHPFSAEHGLVIGQLACEEKSNEITAIPKLLEMLEIKGCIVTIDAMGTQTEIAKAIRDKEGDYILALKETMDKLVFKVYYRNIIYLAGYFNR</sequence>
<gene>
    <name evidence="2" type="ORF">E5Z56_05435</name>
</gene>
<dbReference type="GO" id="GO:0006313">
    <property type="term" value="P:DNA transposition"/>
    <property type="evidence" value="ECO:0007669"/>
    <property type="project" value="InterPro"/>
</dbReference>
<dbReference type="OrthoDB" id="9815086at2"/>
<dbReference type="PANTHER" id="PTHR30298:SF0">
    <property type="entry name" value="PROTEIN YBFL-RELATED"/>
    <property type="match status" value="1"/>
</dbReference>
<reference evidence="2 3" key="1">
    <citation type="submission" date="2019-04" db="EMBL/GenBank/DDBJ databases">
        <authorList>
            <person name="Embree M."/>
            <person name="Gaffney J.R."/>
        </authorList>
    </citation>
    <scope>NUCLEOTIDE SEQUENCE [LARGE SCALE GENOMIC DNA]</scope>
    <source>
        <strain evidence="2 3">JE7A12</strain>
    </source>
</reference>
<dbReference type="GO" id="GO:0003677">
    <property type="term" value="F:DNA binding"/>
    <property type="evidence" value="ECO:0007669"/>
    <property type="project" value="InterPro"/>
</dbReference>
<dbReference type="InterPro" id="IPR051698">
    <property type="entry name" value="Transposase_11-like"/>
</dbReference>
<dbReference type="AlphaFoldDB" id="A0A4P8XXF4"/>
<dbReference type="KEGG" id="ruj:E5Z56_05435"/>
<dbReference type="Proteomes" id="UP000301475">
    <property type="component" value="Chromosome"/>
</dbReference>
<evidence type="ECO:0000313" key="3">
    <source>
        <dbReference type="Proteomes" id="UP000301475"/>
    </source>
</evidence>
<evidence type="ECO:0000313" key="2">
    <source>
        <dbReference type="EMBL" id="QCT06839.1"/>
    </source>
</evidence>
<name>A0A4P8XXF4_9FIRM</name>
<dbReference type="PANTHER" id="PTHR30298">
    <property type="entry name" value="H REPEAT-ASSOCIATED PREDICTED TRANSPOSASE"/>
    <property type="match status" value="1"/>
</dbReference>
<feature type="domain" description="Transposase IS4-like" evidence="1">
    <location>
        <begin position="26"/>
        <end position="92"/>
    </location>
</feature>
<dbReference type="GO" id="GO:0004803">
    <property type="term" value="F:transposase activity"/>
    <property type="evidence" value="ECO:0007669"/>
    <property type="project" value="InterPro"/>
</dbReference>
<dbReference type="EMBL" id="CP039381">
    <property type="protein sequence ID" value="QCT06839.1"/>
    <property type="molecule type" value="Genomic_DNA"/>
</dbReference>
<organism evidence="2 3">
    <name type="scientific">Ruminococcus bovis</name>
    <dbReference type="NCBI Taxonomy" id="2564099"/>
    <lineage>
        <taxon>Bacteria</taxon>
        <taxon>Bacillati</taxon>
        <taxon>Bacillota</taxon>
        <taxon>Clostridia</taxon>
        <taxon>Eubacteriales</taxon>
        <taxon>Oscillospiraceae</taxon>
        <taxon>Ruminococcus</taxon>
    </lineage>
</organism>
<keyword evidence="3" id="KW-1185">Reference proteome</keyword>
<dbReference type="InterPro" id="IPR002559">
    <property type="entry name" value="Transposase_11"/>
</dbReference>
<evidence type="ECO:0000259" key="1">
    <source>
        <dbReference type="Pfam" id="PF01609"/>
    </source>
</evidence>
<protein>
    <submittedName>
        <fullName evidence="2">ISAs1 family transposase</fullName>
    </submittedName>
</protein>
<dbReference type="InterPro" id="IPR047647">
    <property type="entry name" value="ISAs1_transpos"/>
</dbReference>
<dbReference type="Pfam" id="PF01609">
    <property type="entry name" value="DDE_Tnp_1"/>
    <property type="match status" value="1"/>
</dbReference>